<proteinExistence type="evidence at transcript level"/>
<dbReference type="GO" id="GO:0006952">
    <property type="term" value="P:defense response"/>
    <property type="evidence" value="ECO:0007669"/>
    <property type="project" value="UniProtKB-KW"/>
</dbReference>
<sequence length="154" mass="16123">MGAQSHVLEISSPVSAEKIFHGIVLDVDTVIPKAAPGAYKSVEIKGDGGAGTIRNITLPDGGPVTTMSIRTDAVDKEALKYDSTVIGGDILLDFIESIETHLQVVPTADGGSITKTTAIFHTKGGAVVPEENIKFADEQNTALFKAIEAHLIAN</sequence>
<evidence type="ECO:0000259" key="3">
    <source>
        <dbReference type="SMART" id="SM01037"/>
    </source>
</evidence>
<feature type="domain" description="Bet v I/Major latex protein" evidence="3">
    <location>
        <begin position="1"/>
        <end position="154"/>
    </location>
</feature>
<accession>O81640</accession>
<dbReference type="InterPro" id="IPR000916">
    <property type="entry name" value="Bet_v_I/MLP"/>
</dbReference>
<keyword evidence="2" id="KW-0611">Plant defense</keyword>
<dbReference type="EMBL" id="AF080596">
    <property type="protein sequence ID" value="AAC31957.1"/>
    <property type="molecule type" value="mRNA"/>
</dbReference>
<protein>
    <submittedName>
        <fullName evidence="4">Pathogenesis-related protein</fullName>
    </submittedName>
</protein>
<dbReference type="CDD" id="cd07816">
    <property type="entry name" value="Bet_v1-like"/>
    <property type="match status" value="1"/>
</dbReference>
<dbReference type="InterPro" id="IPR023393">
    <property type="entry name" value="START-like_dom_sf"/>
</dbReference>
<dbReference type="GO" id="GO:0038023">
    <property type="term" value="F:signaling receptor activity"/>
    <property type="evidence" value="ECO:0007669"/>
    <property type="project" value="InterPro"/>
</dbReference>
<dbReference type="InterPro" id="IPR050279">
    <property type="entry name" value="Plant_def-hormone_signal"/>
</dbReference>
<organism evidence="4">
    <name type="scientific">Spuriopimpinella brachycarpa</name>
    <name type="common">Chamnamul</name>
    <name type="synonym">Pimpinella brachycarpa</name>
    <dbReference type="NCBI Taxonomy" id="45043"/>
    <lineage>
        <taxon>Eukaryota</taxon>
        <taxon>Viridiplantae</taxon>
        <taxon>Streptophyta</taxon>
        <taxon>Embryophyta</taxon>
        <taxon>Tracheophyta</taxon>
        <taxon>Spermatophyta</taxon>
        <taxon>Magnoliopsida</taxon>
        <taxon>eudicotyledons</taxon>
        <taxon>Gunneridae</taxon>
        <taxon>Pentapetalae</taxon>
        <taxon>asterids</taxon>
        <taxon>campanulids</taxon>
        <taxon>Apiales</taxon>
        <taxon>Apiaceae</taxon>
        <taxon>Apioideae</taxon>
        <taxon>Acronema clade</taxon>
        <taxon>Spuriopimpinella</taxon>
    </lineage>
</organism>
<evidence type="ECO:0000256" key="1">
    <source>
        <dbReference type="ARBA" id="ARBA00009744"/>
    </source>
</evidence>
<dbReference type="PANTHER" id="PTHR31213">
    <property type="entry name" value="OS08G0374000 PROTEIN-RELATED"/>
    <property type="match status" value="1"/>
</dbReference>
<dbReference type="Gene3D" id="3.30.530.20">
    <property type="match status" value="1"/>
</dbReference>
<keyword evidence="2" id="KW-0568">Pathogenesis-related protein</keyword>
<dbReference type="GO" id="GO:0005737">
    <property type="term" value="C:cytoplasm"/>
    <property type="evidence" value="ECO:0007669"/>
    <property type="project" value="TreeGrafter"/>
</dbReference>
<dbReference type="SMART" id="SM01037">
    <property type="entry name" value="Bet_v_1"/>
    <property type="match status" value="1"/>
</dbReference>
<name>O81640_SPUBR</name>
<dbReference type="PROSITE" id="PS00451">
    <property type="entry name" value="PATHOGENESIS_BETVI"/>
    <property type="match status" value="1"/>
</dbReference>
<comment type="similarity">
    <text evidence="1 2">Belongs to the BetVI family.</text>
</comment>
<reference evidence="4" key="1">
    <citation type="submission" date="1998-07" db="EMBL/GenBank/DDBJ databases">
        <title>Pimpinella brachycarpa pathogenesis-related protein PbPR1 mRNA, complete cds.</title>
        <authorList>
            <person name="Cho J.-I."/>
            <person name="Lee K.-W."/>
        </authorList>
    </citation>
    <scope>NUCLEOTIDE SEQUENCE</scope>
</reference>
<gene>
    <name evidence="4" type="primary">PR1</name>
</gene>
<dbReference type="GO" id="GO:0010427">
    <property type="term" value="F:abscisic acid binding"/>
    <property type="evidence" value="ECO:0007669"/>
    <property type="project" value="InterPro"/>
</dbReference>
<dbReference type="PRINTS" id="PR00634">
    <property type="entry name" value="BETALLERGEN"/>
</dbReference>
<dbReference type="GO" id="GO:0004864">
    <property type="term" value="F:protein phosphatase inhibitor activity"/>
    <property type="evidence" value="ECO:0007669"/>
    <property type="project" value="InterPro"/>
</dbReference>
<dbReference type="GO" id="GO:0009738">
    <property type="term" value="P:abscisic acid-activated signaling pathway"/>
    <property type="evidence" value="ECO:0007669"/>
    <property type="project" value="InterPro"/>
</dbReference>
<dbReference type="SMR" id="O81640"/>
<dbReference type="SUPFAM" id="SSF55961">
    <property type="entry name" value="Bet v1-like"/>
    <property type="match status" value="1"/>
</dbReference>
<dbReference type="Pfam" id="PF00407">
    <property type="entry name" value="Bet_v_1"/>
    <property type="match status" value="1"/>
</dbReference>
<dbReference type="GO" id="GO:0005634">
    <property type="term" value="C:nucleus"/>
    <property type="evidence" value="ECO:0007669"/>
    <property type="project" value="TreeGrafter"/>
</dbReference>
<evidence type="ECO:0000256" key="2">
    <source>
        <dbReference type="RuleBase" id="RU000409"/>
    </source>
</evidence>
<dbReference type="FunFam" id="3.30.530.20:FF:000007">
    <property type="entry name" value="Major pollen allergen Bet v 1-A"/>
    <property type="match status" value="1"/>
</dbReference>
<dbReference type="PANTHER" id="PTHR31213:SF55">
    <property type="entry name" value="STRESS-INDUCED PROTEIN SAM22"/>
    <property type="match status" value="1"/>
</dbReference>
<evidence type="ECO:0000313" key="4">
    <source>
        <dbReference type="EMBL" id="AAC31957.1"/>
    </source>
</evidence>
<dbReference type="AlphaFoldDB" id="O81640"/>
<dbReference type="InterPro" id="IPR024949">
    <property type="entry name" value="Bet_v_I_allergen"/>
</dbReference>